<gene>
    <name evidence="2" type="ORF">IL334_001812</name>
</gene>
<dbReference type="RefSeq" id="XP_062789616.1">
    <property type="nucleotide sequence ID" value="XM_062933565.1"/>
</dbReference>
<dbReference type="Proteomes" id="UP001329825">
    <property type="component" value="Chromosome 2"/>
</dbReference>
<dbReference type="SUPFAM" id="SSF51735">
    <property type="entry name" value="NAD(P)-binding Rossmann-fold domains"/>
    <property type="match status" value="1"/>
</dbReference>
<dbReference type="EMBL" id="CP141882">
    <property type="protein sequence ID" value="WRT64876.1"/>
    <property type="molecule type" value="Genomic_DNA"/>
</dbReference>
<evidence type="ECO:0000313" key="2">
    <source>
        <dbReference type="EMBL" id="WRT64876.1"/>
    </source>
</evidence>
<dbReference type="Pfam" id="PF13460">
    <property type="entry name" value="NAD_binding_10"/>
    <property type="match status" value="1"/>
</dbReference>
<reference evidence="2 3" key="1">
    <citation type="submission" date="2024-01" db="EMBL/GenBank/DDBJ databases">
        <title>Comparative genomics of Cryptococcus and Kwoniella reveals pathogenesis evolution and contrasting modes of karyotype evolution via chromosome fusion or intercentromeric recombination.</title>
        <authorList>
            <person name="Coelho M.A."/>
            <person name="David-Palma M."/>
            <person name="Shea T."/>
            <person name="Bowers K."/>
            <person name="McGinley-Smith S."/>
            <person name="Mohammad A.W."/>
            <person name="Gnirke A."/>
            <person name="Yurkov A.M."/>
            <person name="Nowrousian M."/>
            <person name="Sun S."/>
            <person name="Cuomo C.A."/>
            <person name="Heitman J."/>
        </authorList>
    </citation>
    <scope>NUCLEOTIDE SEQUENCE [LARGE SCALE GENOMIC DNA]</scope>
    <source>
        <strain evidence="2">CBS 11374</strain>
    </source>
</reference>
<accession>A0ABZ1CT77</accession>
<dbReference type="PANTHER" id="PTHR15020">
    <property type="entry name" value="FLAVIN REDUCTASE-RELATED"/>
    <property type="match status" value="1"/>
</dbReference>
<dbReference type="InterPro" id="IPR036291">
    <property type="entry name" value="NAD(P)-bd_dom_sf"/>
</dbReference>
<keyword evidence="3" id="KW-1185">Reference proteome</keyword>
<name>A0ABZ1CT77_9TREE</name>
<organism evidence="2 3">
    <name type="scientific">Kwoniella shivajii</name>
    <dbReference type="NCBI Taxonomy" id="564305"/>
    <lineage>
        <taxon>Eukaryota</taxon>
        <taxon>Fungi</taxon>
        <taxon>Dikarya</taxon>
        <taxon>Basidiomycota</taxon>
        <taxon>Agaricomycotina</taxon>
        <taxon>Tremellomycetes</taxon>
        <taxon>Tremellales</taxon>
        <taxon>Cryptococcaceae</taxon>
        <taxon>Kwoniella</taxon>
    </lineage>
</organism>
<dbReference type="Gene3D" id="3.40.50.720">
    <property type="entry name" value="NAD(P)-binding Rossmann-like Domain"/>
    <property type="match status" value="1"/>
</dbReference>
<proteinExistence type="predicted"/>
<dbReference type="PANTHER" id="PTHR15020:SF50">
    <property type="entry name" value="UPF0659 PROTEIN YMR090W"/>
    <property type="match status" value="1"/>
</dbReference>
<feature type="domain" description="NAD(P)-binding" evidence="1">
    <location>
        <begin position="8"/>
        <end position="207"/>
    </location>
</feature>
<dbReference type="InterPro" id="IPR016040">
    <property type="entry name" value="NAD(P)-bd_dom"/>
</dbReference>
<evidence type="ECO:0000259" key="1">
    <source>
        <dbReference type="Pfam" id="PF13460"/>
    </source>
</evidence>
<evidence type="ECO:0000313" key="3">
    <source>
        <dbReference type="Proteomes" id="UP001329825"/>
    </source>
</evidence>
<sequence length="242" mass="26101">MVKFIVVGGGGKVAQYFTGFAVKEGHEVHSIIRNDGHEKELKKLGAKIHILSLEDATVPDLTSLFTTVSPDVVVFAAGAAGNPPGPEVIDFQGAVKVFDAMEASNTKRLILVGAVDIRTRDKGWPDWYNDEDKAMSDRMWKAIPAYMKAKLDAELELHTRKQIQYTVIRPGGLTLEPAGGVQLGKTHLQKTSGSRELVAKVVLATATSKGTDGLSIDVMDGQGTIEDELKKVVENGTDSWTG</sequence>
<protein>
    <recommendedName>
        <fullName evidence="1">NAD(P)-binding domain-containing protein</fullName>
    </recommendedName>
</protein>
<dbReference type="GeneID" id="87953943"/>